<sequence>MICESPEYEYDNAHSGTAPGAGDRLASGPGDGVRCRCRCRRARGWPQINARPVRRGACGRACGRNRTRNRDRNRHVDRQRPGVRDGMEGGPIRARPSLSTRQRAGAAGDRQPSSSLSAHARSLFVGTTPRAA</sequence>
<dbReference type="AlphaFoldDB" id="A0A165ETD3"/>
<feature type="region of interest" description="Disordered" evidence="1">
    <location>
        <begin position="56"/>
        <end position="132"/>
    </location>
</feature>
<dbReference type="EMBL" id="KV423994">
    <property type="protein sequence ID" value="KZT55484.1"/>
    <property type="molecule type" value="Genomic_DNA"/>
</dbReference>
<dbReference type="Proteomes" id="UP000076842">
    <property type="component" value="Unassembled WGS sequence"/>
</dbReference>
<feature type="compositionally biased region" description="Basic and acidic residues" evidence="1">
    <location>
        <begin position="68"/>
        <end position="87"/>
    </location>
</feature>
<proteinExistence type="predicted"/>
<evidence type="ECO:0000313" key="2">
    <source>
        <dbReference type="EMBL" id="KZT55484.1"/>
    </source>
</evidence>
<protein>
    <submittedName>
        <fullName evidence="2">Uncharacterized protein</fullName>
    </submittedName>
</protein>
<evidence type="ECO:0000256" key="1">
    <source>
        <dbReference type="SAM" id="MobiDB-lite"/>
    </source>
</evidence>
<accession>A0A165ETD3</accession>
<reference evidence="2 3" key="1">
    <citation type="journal article" date="2016" name="Mol. Biol. Evol.">
        <title>Comparative Genomics of Early-Diverging Mushroom-Forming Fungi Provides Insights into the Origins of Lignocellulose Decay Capabilities.</title>
        <authorList>
            <person name="Nagy L.G."/>
            <person name="Riley R."/>
            <person name="Tritt A."/>
            <person name="Adam C."/>
            <person name="Daum C."/>
            <person name="Floudas D."/>
            <person name="Sun H."/>
            <person name="Yadav J.S."/>
            <person name="Pangilinan J."/>
            <person name="Larsson K.H."/>
            <person name="Matsuura K."/>
            <person name="Barry K."/>
            <person name="Labutti K."/>
            <person name="Kuo R."/>
            <person name="Ohm R.A."/>
            <person name="Bhattacharya S.S."/>
            <person name="Shirouzu T."/>
            <person name="Yoshinaga Y."/>
            <person name="Martin F.M."/>
            <person name="Grigoriev I.V."/>
            <person name="Hibbett D.S."/>
        </authorList>
    </citation>
    <scope>NUCLEOTIDE SEQUENCE [LARGE SCALE GENOMIC DNA]</scope>
    <source>
        <strain evidence="2 3">HHB12733</strain>
    </source>
</reference>
<feature type="region of interest" description="Disordered" evidence="1">
    <location>
        <begin position="1"/>
        <end position="31"/>
    </location>
</feature>
<gene>
    <name evidence="2" type="ORF">CALCODRAFT_352761</name>
</gene>
<keyword evidence="3" id="KW-1185">Reference proteome</keyword>
<organism evidence="2 3">
    <name type="scientific">Calocera cornea HHB12733</name>
    <dbReference type="NCBI Taxonomy" id="1353952"/>
    <lineage>
        <taxon>Eukaryota</taxon>
        <taxon>Fungi</taxon>
        <taxon>Dikarya</taxon>
        <taxon>Basidiomycota</taxon>
        <taxon>Agaricomycotina</taxon>
        <taxon>Dacrymycetes</taxon>
        <taxon>Dacrymycetales</taxon>
        <taxon>Dacrymycetaceae</taxon>
        <taxon>Calocera</taxon>
    </lineage>
</organism>
<name>A0A165ETD3_9BASI</name>
<feature type="compositionally biased region" description="Acidic residues" evidence="1">
    <location>
        <begin position="1"/>
        <end position="10"/>
    </location>
</feature>
<evidence type="ECO:0000313" key="3">
    <source>
        <dbReference type="Proteomes" id="UP000076842"/>
    </source>
</evidence>
<dbReference type="InParanoid" id="A0A165ETD3"/>